<evidence type="ECO:0008006" key="3">
    <source>
        <dbReference type="Google" id="ProtNLM"/>
    </source>
</evidence>
<organism evidence="1 2">
    <name type="scientific">Roseibium limicola</name>
    <dbReference type="NCBI Taxonomy" id="2816037"/>
    <lineage>
        <taxon>Bacteria</taxon>
        <taxon>Pseudomonadati</taxon>
        <taxon>Pseudomonadota</taxon>
        <taxon>Alphaproteobacteria</taxon>
        <taxon>Hyphomicrobiales</taxon>
        <taxon>Stappiaceae</taxon>
        <taxon>Roseibium</taxon>
    </lineage>
</organism>
<dbReference type="RefSeq" id="WP_206943920.1">
    <property type="nucleotide sequence ID" value="NZ_JAFLNF010000009.1"/>
</dbReference>
<dbReference type="EMBL" id="JAFLNF010000009">
    <property type="protein sequence ID" value="MBO0347177.1"/>
    <property type="molecule type" value="Genomic_DNA"/>
</dbReference>
<evidence type="ECO:0000313" key="1">
    <source>
        <dbReference type="EMBL" id="MBO0347177.1"/>
    </source>
</evidence>
<proteinExistence type="predicted"/>
<dbReference type="Proteomes" id="UP000664779">
    <property type="component" value="Unassembled WGS sequence"/>
</dbReference>
<protein>
    <recommendedName>
        <fullName evidence="3">DUF1127 domain-containing protein</fullName>
    </recommendedName>
</protein>
<sequence length="74" mass="8169">MALTYAASPLDGLSHAWASFSKSCAVFFEEVGRARAARALYAEFSTMSDDELDAHGLKRCDVSQTVYAKVYDLR</sequence>
<name>A0A939ES97_9HYPH</name>
<reference evidence="1" key="1">
    <citation type="submission" date="2021-03" db="EMBL/GenBank/DDBJ databases">
        <title>Roseibium sp. CAU 1637 isolated from Incheon.</title>
        <authorList>
            <person name="Kim W."/>
        </authorList>
    </citation>
    <scope>NUCLEOTIDE SEQUENCE</scope>
    <source>
        <strain evidence="1">CAU 1637</strain>
    </source>
</reference>
<keyword evidence="2" id="KW-1185">Reference proteome</keyword>
<comment type="caution">
    <text evidence="1">The sequence shown here is derived from an EMBL/GenBank/DDBJ whole genome shotgun (WGS) entry which is preliminary data.</text>
</comment>
<evidence type="ECO:0000313" key="2">
    <source>
        <dbReference type="Proteomes" id="UP000664779"/>
    </source>
</evidence>
<gene>
    <name evidence="1" type="ORF">J0X15_18255</name>
</gene>
<dbReference type="AlphaFoldDB" id="A0A939ES97"/>
<accession>A0A939ES97</accession>